<dbReference type="GO" id="GO:0033214">
    <property type="term" value="P:siderophore-iron import into cell"/>
    <property type="evidence" value="ECO:0007669"/>
    <property type="project" value="TreeGrafter"/>
</dbReference>
<keyword evidence="5 8" id="KW-0812">Transmembrane</keyword>
<comment type="caution">
    <text evidence="9">The sequence shown here is derived from an EMBL/GenBank/DDBJ whole genome shotgun (WGS) entry which is preliminary data.</text>
</comment>
<dbReference type="Proteomes" id="UP000015347">
    <property type="component" value="Unassembled WGS sequence"/>
</dbReference>
<name>S9RCN1_9RHOB</name>
<evidence type="ECO:0000256" key="5">
    <source>
        <dbReference type="ARBA" id="ARBA00022692"/>
    </source>
</evidence>
<feature type="transmembrane region" description="Helical" evidence="8">
    <location>
        <begin position="297"/>
        <end position="316"/>
    </location>
</feature>
<dbReference type="SUPFAM" id="SSF81345">
    <property type="entry name" value="ABC transporter involved in vitamin B12 uptake, BtuC"/>
    <property type="match status" value="1"/>
</dbReference>
<feature type="transmembrane region" description="Helical" evidence="8">
    <location>
        <begin position="181"/>
        <end position="202"/>
    </location>
</feature>
<evidence type="ECO:0000256" key="4">
    <source>
        <dbReference type="ARBA" id="ARBA00022475"/>
    </source>
</evidence>
<feature type="transmembrane region" description="Helical" evidence="8">
    <location>
        <begin position="84"/>
        <end position="103"/>
    </location>
</feature>
<accession>S9RCN1</accession>
<proteinExistence type="inferred from homology"/>
<reference evidence="10" key="1">
    <citation type="journal article" date="2014" name="Stand. Genomic Sci.">
        <title>Genome sequence of the exopolysaccharide-producing Salipiger mucosus type strain (DSM 16094(T)), a moderately halophilic member of the Roseobacter clade.</title>
        <authorList>
            <person name="Riedel T."/>
            <person name="Spring S."/>
            <person name="Fiebig A."/>
            <person name="Petersen J."/>
            <person name="Kyrpides N.C."/>
            <person name="Goker M."/>
            <person name="Klenk H.P."/>
        </authorList>
    </citation>
    <scope>NUCLEOTIDE SEQUENCE [LARGE SCALE GENOMIC DNA]</scope>
    <source>
        <strain evidence="10">DSM 16094</strain>
    </source>
</reference>
<gene>
    <name evidence="9" type="ORF">Salmuc_03172</name>
</gene>
<evidence type="ECO:0000256" key="2">
    <source>
        <dbReference type="ARBA" id="ARBA00007935"/>
    </source>
</evidence>
<evidence type="ECO:0000256" key="1">
    <source>
        <dbReference type="ARBA" id="ARBA00004651"/>
    </source>
</evidence>
<keyword evidence="10" id="KW-1185">Reference proteome</keyword>
<evidence type="ECO:0000256" key="7">
    <source>
        <dbReference type="ARBA" id="ARBA00023136"/>
    </source>
</evidence>
<feature type="transmembrane region" description="Helical" evidence="8">
    <location>
        <begin position="139"/>
        <end position="161"/>
    </location>
</feature>
<sequence length="320" mass="32034">MPRRRHPARLVLILAAACLALMVLLVMVGRVPGGWTILDRESLALFLPNRLPRLAGAAAAGGLLAMAGAVLQRLTGNPLASPEVLGVSGGAAIGYAGVLFLAAAPSAAALTLGAALGGAAALAILTGVVLGRNARPERLLLAGVAVSSLAAALLSVLMAAGTTKSFAVLAWLSGSAAALTGPGALALVGLLLAVGLAALTMTRWLTILPLGPEVARALGVPLAPATLVVVMLAGLATGAATILVGPLSFVGLMAPHLARRLGLSRARDHLLGSAAIGAALMLAADFGARMASFPYDLPLGLFASLLGTPWLIWLMLRRPT</sequence>
<evidence type="ECO:0000256" key="8">
    <source>
        <dbReference type="SAM" id="Phobius"/>
    </source>
</evidence>
<dbReference type="PANTHER" id="PTHR30472">
    <property type="entry name" value="FERRIC ENTEROBACTIN TRANSPORT SYSTEM PERMEASE PROTEIN"/>
    <property type="match status" value="1"/>
</dbReference>
<keyword evidence="4" id="KW-1003">Cell membrane</keyword>
<dbReference type="EMBL" id="APVH01000066">
    <property type="protein sequence ID" value="EPX75885.1"/>
    <property type="molecule type" value="Genomic_DNA"/>
</dbReference>
<dbReference type="CDD" id="cd06550">
    <property type="entry name" value="TM_ABC_iron-siderophores_like"/>
    <property type="match status" value="1"/>
</dbReference>
<evidence type="ECO:0000256" key="3">
    <source>
        <dbReference type="ARBA" id="ARBA00022448"/>
    </source>
</evidence>
<dbReference type="GO" id="GO:0022857">
    <property type="term" value="F:transmembrane transporter activity"/>
    <property type="evidence" value="ECO:0007669"/>
    <property type="project" value="InterPro"/>
</dbReference>
<dbReference type="InterPro" id="IPR000522">
    <property type="entry name" value="ABC_transptr_permease_BtuC"/>
</dbReference>
<protein>
    <submittedName>
        <fullName evidence="9">Ferric hydroxamate ABC transporter, permease component FhuB</fullName>
    </submittedName>
</protein>
<keyword evidence="6 8" id="KW-1133">Transmembrane helix</keyword>
<dbReference type="PANTHER" id="PTHR30472:SF37">
    <property type="entry name" value="FE(3+) DICITRATE TRANSPORT SYSTEM PERMEASE PROTEIN FECD-RELATED"/>
    <property type="match status" value="1"/>
</dbReference>
<dbReference type="GO" id="GO:0005886">
    <property type="term" value="C:plasma membrane"/>
    <property type="evidence" value="ECO:0007669"/>
    <property type="project" value="UniProtKB-SubCell"/>
</dbReference>
<evidence type="ECO:0000313" key="10">
    <source>
        <dbReference type="Proteomes" id="UP000015347"/>
    </source>
</evidence>
<keyword evidence="7 8" id="KW-0472">Membrane</keyword>
<evidence type="ECO:0000256" key="6">
    <source>
        <dbReference type="ARBA" id="ARBA00022989"/>
    </source>
</evidence>
<dbReference type="eggNOG" id="COG0609">
    <property type="taxonomic scope" value="Bacteria"/>
</dbReference>
<dbReference type="AlphaFoldDB" id="S9RCN1"/>
<dbReference type="STRING" id="1123237.Salmuc_03172"/>
<dbReference type="Pfam" id="PF01032">
    <property type="entry name" value="FecCD"/>
    <property type="match status" value="1"/>
</dbReference>
<comment type="similarity">
    <text evidence="2">Belongs to the binding-protein-dependent transport system permease family. FecCD subfamily.</text>
</comment>
<organism evidence="9 10">
    <name type="scientific">Salipiger mucosus DSM 16094</name>
    <dbReference type="NCBI Taxonomy" id="1123237"/>
    <lineage>
        <taxon>Bacteria</taxon>
        <taxon>Pseudomonadati</taxon>
        <taxon>Pseudomonadota</taxon>
        <taxon>Alphaproteobacteria</taxon>
        <taxon>Rhodobacterales</taxon>
        <taxon>Roseobacteraceae</taxon>
        <taxon>Salipiger</taxon>
    </lineage>
</organism>
<feature type="transmembrane region" description="Helical" evidence="8">
    <location>
        <begin position="270"/>
        <end position="291"/>
    </location>
</feature>
<dbReference type="Gene3D" id="1.10.3470.10">
    <property type="entry name" value="ABC transporter involved in vitamin B12 uptake, BtuC"/>
    <property type="match status" value="1"/>
</dbReference>
<feature type="transmembrane region" description="Helical" evidence="8">
    <location>
        <begin position="54"/>
        <end position="72"/>
    </location>
</feature>
<keyword evidence="3" id="KW-0813">Transport</keyword>
<dbReference type="InterPro" id="IPR037294">
    <property type="entry name" value="ABC_BtuC-like"/>
</dbReference>
<evidence type="ECO:0000313" key="9">
    <source>
        <dbReference type="EMBL" id="EPX75885.1"/>
    </source>
</evidence>
<comment type="subcellular location">
    <subcellularLocation>
        <location evidence="1">Cell membrane</location>
        <topology evidence="1">Multi-pass membrane protein</topology>
    </subcellularLocation>
</comment>
<dbReference type="HOGENOM" id="CLU_013016_0_3_5"/>
<feature type="transmembrane region" description="Helical" evidence="8">
    <location>
        <begin position="109"/>
        <end position="130"/>
    </location>
</feature>